<dbReference type="Gene3D" id="3.30.420.10">
    <property type="entry name" value="Ribonuclease H-like superfamily/Ribonuclease H"/>
    <property type="match status" value="1"/>
</dbReference>
<evidence type="ECO:0000256" key="6">
    <source>
        <dbReference type="ARBA" id="ARBA00022918"/>
    </source>
</evidence>
<dbReference type="Pfam" id="PF17921">
    <property type="entry name" value="Integrase_H2C2"/>
    <property type="match status" value="1"/>
</dbReference>
<feature type="domain" description="Integrase catalytic" evidence="7">
    <location>
        <begin position="250"/>
        <end position="412"/>
    </location>
</feature>
<keyword evidence="3" id="KW-0540">Nuclease</keyword>
<dbReference type="Proteomes" id="UP000321393">
    <property type="component" value="Unassembled WGS sequence"/>
</dbReference>
<dbReference type="Gene3D" id="3.10.20.370">
    <property type="match status" value="1"/>
</dbReference>
<dbReference type="InterPro" id="IPR041373">
    <property type="entry name" value="RT_RNaseH"/>
</dbReference>
<keyword evidence="2" id="KW-0548">Nucleotidyltransferase</keyword>
<keyword evidence="6" id="KW-0695">RNA-directed DNA polymerase</keyword>
<sequence>MPFEVETDASGYGVGVVLMQNKRPIAFFSHTLTLRDRAKPVNERELMAVVLAVQRWRPYLLGRKFVVKTDQKSLKFLLEQKVIQPQYQKWIAKLVGYSFEVVYKPSLENKAADALSRVPSSVYLNQLTAPALIDLKIIKEEVEKDEQFKEILMKLQSGEEMQNHALEQEMLQYKGRLIVANKSTLIPAILHTYHNSIFGRHSGFLRSYKRLTRELFWHGIKGDVQKHFEECTVCQRNKTLSLSRASLLTPLEIPTKIWDDISVDFIEGLPKSAGFEVILVVVDRFRKYAHFLTLKHLFDAKVVAELFVKEVVRLHGFPQSIVSDEDKIFLSNFWKELFRLVGTKWNRSTAYHPQTDGQTEVVNHSMEAYLRCFCGERPREWVKWIHWVKYWYNTTYQRSLGVSPFQAVYGRTPPPLICSTYACNASN</sequence>
<gene>
    <name evidence="9" type="ORF">E5676_scaffold832G001150</name>
    <name evidence="8" type="ORF">E6C27_scaffold379G00640</name>
</gene>
<dbReference type="InterPro" id="IPR036397">
    <property type="entry name" value="RNaseH_sf"/>
</dbReference>
<dbReference type="Gene3D" id="1.10.340.70">
    <property type="match status" value="1"/>
</dbReference>
<evidence type="ECO:0000256" key="3">
    <source>
        <dbReference type="ARBA" id="ARBA00022722"/>
    </source>
</evidence>
<dbReference type="EMBL" id="SSTD01009720">
    <property type="protein sequence ID" value="TYK13917.1"/>
    <property type="molecule type" value="Genomic_DNA"/>
</dbReference>
<dbReference type="InterPro" id="IPR001584">
    <property type="entry name" value="Integrase_cat-core"/>
</dbReference>
<dbReference type="SUPFAM" id="SSF53098">
    <property type="entry name" value="Ribonuclease H-like"/>
    <property type="match status" value="1"/>
</dbReference>
<dbReference type="SUPFAM" id="SSF56672">
    <property type="entry name" value="DNA/RNA polymerases"/>
    <property type="match status" value="1"/>
</dbReference>
<protein>
    <submittedName>
        <fullName evidence="8">Transposon Tf2-1 polyprotein isoform X1</fullName>
    </submittedName>
</protein>
<evidence type="ECO:0000313" key="8">
    <source>
        <dbReference type="EMBL" id="KAA0037156.1"/>
    </source>
</evidence>
<keyword evidence="4" id="KW-0255">Endonuclease</keyword>
<dbReference type="InterPro" id="IPR012337">
    <property type="entry name" value="RNaseH-like_sf"/>
</dbReference>
<dbReference type="EMBL" id="SSTE01019034">
    <property type="protein sequence ID" value="KAA0037156.1"/>
    <property type="molecule type" value="Genomic_DNA"/>
</dbReference>
<evidence type="ECO:0000313" key="10">
    <source>
        <dbReference type="Proteomes" id="UP000321393"/>
    </source>
</evidence>
<keyword evidence="1" id="KW-0808">Transferase</keyword>
<dbReference type="InterPro" id="IPR043502">
    <property type="entry name" value="DNA/RNA_pol_sf"/>
</dbReference>
<evidence type="ECO:0000256" key="5">
    <source>
        <dbReference type="ARBA" id="ARBA00022801"/>
    </source>
</evidence>
<evidence type="ECO:0000256" key="1">
    <source>
        <dbReference type="ARBA" id="ARBA00022679"/>
    </source>
</evidence>
<reference evidence="10 11" key="1">
    <citation type="submission" date="2019-08" db="EMBL/GenBank/DDBJ databases">
        <title>Draft genome sequences of two oriental melons (Cucumis melo L. var makuwa).</title>
        <authorList>
            <person name="Kwon S.-Y."/>
        </authorList>
    </citation>
    <scope>NUCLEOTIDE SEQUENCE [LARGE SCALE GENOMIC DNA]</scope>
    <source>
        <strain evidence="11">cv. Chang Bougi</strain>
        <strain evidence="10">cv. SW 3</strain>
        <tissue evidence="8">Leaf</tissue>
    </source>
</reference>
<evidence type="ECO:0000256" key="4">
    <source>
        <dbReference type="ARBA" id="ARBA00022759"/>
    </source>
</evidence>
<name>A0A5A7T4U6_CUCMM</name>
<dbReference type="PANTHER" id="PTHR37984:SF5">
    <property type="entry name" value="PROTEIN NYNRIN-LIKE"/>
    <property type="match status" value="1"/>
</dbReference>
<accession>A0A5A7T4U6</accession>
<dbReference type="GO" id="GO:0004519">
    <property type="term" value="F:endonuclease activity"/>
    <property type="evidence" value="ECO:0007669"/>
    <property type="project" value="UniProtKB-KW"/>
</dbReference>
<keyword evidence="5" id="KW-0378">Hydrolase</keyword>
<dbReference type="PROSITE" id="PS50994">
    <property type="entry name" value="INTEGRASE"/>
    <property type="match status" value="1"/>
</dbReference>
<dbReference type="GO" id="GO:0015074">
    <property type="term" value="P:DNA integration"/>
    <property type="evidence" value="ECO:0007669"/>
    <property type="project" value="InterPro"/>
</dbReference>
<dbReference type="Pfam" id="PF17917">
    <property type="entry name" value="RT_RNaseH"/>
    <property type="match status" value="1"/>
</dbReference>
<dbReference type="InterPro" id="IPR041588">
    <property type="entry name" value="Integrase_H2C2"/>
</dbReference>
<evidence type="ECO:0000313" key="9">
    <source>
        <dbReference type="EMBL" id="TYK13917.1"/>
    </source>
</evidence>
<dbReference type="CDD" id="cd09274">
    <property type="entry name" value="RNase_HI_RT_Ty3"/>
    <property type="match status" value="1"/>
</dbReference>
<dbReference type="OrthoDB" id="1938712at2759"/>
<dbReference type="PANTHER" id="PTHR37984">
    <property type="entry name" value="PROTEIN CBG26694"/>
    <property type="match status" value="1"/>
</dbReference>
<evidence type="ECO:0000313" key="11">
    <source>
        <dbReference type="Proteomes" id="UP000321947"/>
    </source>
</evidence>
<dbReference type="Proteomes" id="UP000321947">
    <property type="component" value="Unassembled WGS sequence"/>
</dbReference>
<organism evidence="8 10">
    <name type="scientific">Cucumis melo var. makuwa</name>
    <name type="common">Oriental melon</name>
    <dbReference type="NCBI Taxonomy" id="1194695"/>
    <lineage>
        <taxon>Eukaryota</taxon>
        <taxon>Viridiplantae</taxon>
        <taxon>Streptophyta</taxon>
        <taxon>Embryophyta</taxon>
        <taxon>Tracheophyta</taxon>
        <taxon>Spermatophyta</taxon>
        <taxon>Magnoliopsida</taxon>
        <taxon>eudicotyledons</taxon>
        <taxon>Gunneridae</taxon>
        <taxon>Pentapetalae</taxon>
        <taxon>rosids</taxon>
        <taxon>fabids</taxon>
        <taxon>Cucurbitales</taxon>
        <taxon>Cucurbitaceae</taxon>
        <taxon>Benincaseae</taxon>
        <taxon>Cucumis</taxon>
    </lineage>
</organism>
<comment type="caution">
    <text evidence="8">The sequence shown here is derived from an EMBL/GenBank/DDBJ whole genome shotgun (WGS) entry which is preliminary data.</text>
</comment>
<evidence type="ECO:0000259" key="7">
    <source>
        <dbReference type="PROSITE" id="PS50994"/>
    </source>
</evidence>
<dbReference type="InterPro" id="IPR050951">
    <property type="entry name" value="Retrovirus_Pol_polyprotein"/>
</dbReference>
<dbReference type="GO" id="GO:0003676">
    <property type="term" value="F:nucleic acid binding"/>
    <property type="evidence" value="ECO:0007669"/>
    <property type="project" value="InterPro"/>
</dbReference>
<evidence type="ECO:0000256" key="2">
    <source>
        <dbReference type="ARBA" id="ARBA00022695"/>
    </source>
</evidence>
<dbReference type="GO" id="GO:0003964">
    <property type="term" value="F:RNA-directed DNA polymerase activity"/>
    <property type="evidence" value="ECO:0007669"/>
    <property type="project" value="UniProtKB-KW"/>
</dbReference>
<dbReference type="AlphaFoldDB" id="A0A5A7T4U6"/>
<dbReference type="GO" id="GO:0016787">
    <property type="term" value="F:hydrolase activity"/>
    <property type="evidence" value="ECO:0007669"/>
    <property type="project" value="UniProtKB-KW"/>
</dbReference>
<proteinExistence type="predicted"/>